<dbReference type="InterPro" id="IPR003011">
    <property type="entry name" value="Cell_cycle_checkpoint_Rad1"/>
</dbReference>
<dbReference type="InterPro" id="IPR003021">
    <property type="entry name" value="Rad1_Rec1_Rad17"/>
</dbReference>
<comment type="caution">
    <text evidence="6">The sequence shown here is derived from an EMBL/GenBank/DDBJ whole genome shotgun (WGS) entry which is preliminary data.</text>
</comment>
<proteinExistence type="inferred from homology"/>
<reference evidence="6 7" key="1">
    <citation type="submission" date="2022-07" db="EMBL/GenBank/DDBJ databases">
        <title>Genome-wide signatures of adaptation to extreme environments.</title>
        <authorList>
            <person name="Cho C.H."/>
            <person name="Yoon H.S."/>
        </authorList>
    </citation>
    <scope>NUCLEOTIDE SEQUENCE [LARGE SCALE GENOMIC DNA]</scope>
    <source>
        <strain evidence="6 7">DBV 063 E5</strain>
    </source>
</reference>
<dbReference type="AlphaFoldDB" id="A0AAV9J0E9"/>
<evidence type="ECO:0000256" key="4">
    <source>
        <dbReference type="ARBA" id="ARBA00023204"/>
    </source>
</evidence>
<comment type="subcellular location">
    <subcellularLocation>
        <location evidence="1">Nucleus</location>
    </subcellularLocation>
</comment>
<dbReference type="Pfam" id="PF02144">
    <property type="entry name" value="Rad1"/>
    <property type="match status" value="1"/>
</dbReference>
<dbReference type="GO" id="GO:0006281">
    <property type="term" value="P:DNA repair"/>
    <property type="evidence" value="ECO:0007669"/>
    <property type="project" value="UniProtKB-KW"/>
</dbReference>
<keyword evidence="5" id="KW-0539">Nucleus</keyword>
<dbReference type="GO" id="GO:0000077">
    <property type="term" value="P:DNA damage checkpoint signaling"/>
    <property type="evidence" value="ECO:0007669"/>
    <property type="project" value="InterPro"/>
</dbReference>
<dbReference type="PANTHER" id="PTHR10870">
    <property type="entry name" value="CELL CYCLE CHECKPOINT PROTEIN RAD1"/>
    <property type="match status" value="1"/>
</dbReference>
<gene>
    <name evidence="6" type="ORF">CDCA_CDCA14G3820</name>
</gene>
<sequence length="361" mass="37776">MNVTAAGGSVETPPTTPRPRLCCKLDGARFLYEILSCLVPSGGSSVAAQHSTLVIAVPTAPRNALRFVVEEAGCLQACVTLGRDMLLAMEVDEEAETISFAVSLAEVLDCLQLLSSISAHAEKALTSPPLRMLYETPGGPLVLVVHGSEASLVQCRVQTIESAAVSDFAFYDAPVLNTVVVQSCLLATAIAELDYGGATFGSIRMQPGPHPLFRWESQHEAGLASLTVDLPQPHEVDDGGGTVAAAYHEFDSLQAQVAGYRIAPLKRCVKALGLSDVARVRLNATGMLSVTARLRTAATTSAVDGVKGGRHRGALRMPPLPRHGPLGAGTAAVTTASACFFEFLIAADELATEAAERTTGD</sequence>
<keyword evidence="3" id="KW-0227">DNA damage</keyword>
<evidence type="ECO:0000256" key="2">
    <source>
        <dbReference type="ARBA" id="ARBA00010991"/>
    </source>
</evidence>
<dbReference type="PRINTS" id="PR01246">
    <property type="entry name" value="RAD1REPAIR"/>
</dbReference>
<dbReference type="PRINTS" id="PR01245">
    <property type="entry name" value="RAD1REC1"/>
</dbReference>
<dbReference type="GO" id="GO:0030896">
    <property type="term" value="C:checkpoint clamp complex"/>
    <property type="evidence" value="ECO:0007669"/>
    <property type="project" value="TreeGrafter"/>
</dbReference>
<evidence type="ECO:0000256" key="5">
    <source>
        <dbReference type="ARBA" id="ARBA00023242"/>
    </source>
</evidence>
<organism evidence="6 7">
    <name type="scientific">Cyanidium caldarium</name>
    <name type="common">Red alga</name>
    <dbReference type="NCBI Taxonomy" id="2771"/>
    <lineage>
        <taxon>Eukaryota</taxon>
        <taxon>Rhodophyta</taxon>
        <taxon>Bangiophyceae</taxon>
        <taxon>Cyanidiales</taxon>
        <taxon>Cyanidiaceae</taxon>
        <taxon>Cyanidium</taxon>
    </lineage>
</organism>
<evidence type="ECO:0000256" key="3">
    <source>
        <dbReference type="ARBA" id="ARBA00022763"/>
    </source>
</evidence>
<dbReference type="Gene3D" id="3.70.10.10">
    <property type="match status" value="1"/>
</dbReference>
<dbReference type="EMBL" id="JANCYW010000014">
    <property type="protein sequence ID" value="KAK4537795.1"/>
    <property type="molecule type" value="Genomic_DNA"/>
</dbReference>
<name>A0AAV9J0E9_CYACA</name>
<keyword evidence="7" id="KW-1185">Reference proteome</keyword>
<accession>A0AAV9J0E9</accession>
<dbReference type="Proteomes" id="UP001301350">
    <property type="component" value="Unassembled WGS sequence"/>
</dbReference>
<keyword evidence="4" id="KW-0234">DNA repair</keyword>
<comment type="similarity">
    <text evidence="2">Belongs to the rad1 family.</text>
</comment>
<protein>
    <recommendedName>
        <fullName evidence="8">Cell cycle checkpoint protein RAD1</fullName>
    </recommendedName>
</protein>
<evidence type="ECO:0008006" key="8">
    <source>
        <dbReference type="Google" id="ProtNLM"/>
    </source>
</evidence>
<dbReference type="PANTHER" id="PTHR10870:SF0">
    <property type="entry name" value="CELL CYCLE CHECKPOINT PROTEIN RAD1"/>
    <property type="match status" value="1"/>
</dbReference>
<evidence type="ECO:0000313" key="7">
    <source>
        <dbReference type="Proteomes" id="UP001301350"/>
    </source>
</evidence>
<evidence type="ECO:0000313" key="6">
    <source>
        <dbReference type="EMBL" id="KAK4537795.1"/>
    </source>
</evidence>
<evidence type="ECO:0000256" key="1">
    <source>
        <dbReference type="ARBA" id="ARBA00004123"/>
    </source>
</evidence>